<dbReference type="OrthoDB" id="9815791at2"/>
<dbReference type="PATRIC" id="fig|162209.4.peg.400"/>
<feature type="domain" description="Alcohol dehydrogenase iron-type/glycerol dehydrogenase GldA" evidence="4">
    <location>
        <begin position="13"/>
        <end position="181"/>
    </location>
</feature>
<dbReference type="InterPro" id="IPR056798">
    <property type="entry name" value="ADH_Fe_C"/>
</dbReference>
<evidence type="ECO:0000256" key="1">
    <source>
        <dbReference type="ARBA" id="ARBA00007358"/>
    </source>
</evidence>
<dbReference type="PANTHER" id="PTHR11496">
    <property type="entry name" value="ALCOHOL DEHYDROGENASE"/>
    <property type="match status" value="1"/>
</dbReference>
<dbReference type="FunFam" id="1.20.1090.10:FF:000001">
    <property type="entry name" value="Aldehyde-alcohol dehydrogenase"/>
    <property type="match status" value="1"/>
</dbReference>
<dbReference type="FunFam" id="3.40.50.1970:FF:000003">
    <property type="entry name" value="Alcohol dehydrogenase, iron-containing"/>
    <property type="match status" value="1"/>
</dbReference>
<evidence type="ECO:0000256" key="3">
    <source>
        <dbReference type="ARBA" id="ARBA00023027"/>
    </source>
</evidence>
<evidence type="ECO:0000256" key="2">
    <source>
        <dbReference type="ARBA" id="ARBA00023002"/>
    </source>
</evidence>
<protein>
    <submittedName>
        <fullName evidence="6">Acetaldehyde dehydrogenase</fullName>
    </submittedName>
</protein>
<dbReference type="EMBL" id="CP013652">
    <property type="protein sequence ID" value="ALS20770.1"/>
    <property type="molecule type" value="Genomic_DNA"/>
</dbReference>
<dbReference type="Gene3D" id="3.40.50.1970">
    <property type="match status" value="1"/>
</dbReference>
<sequence length="387" mass="41513">MNLLSRVFTYELPTEIAFGVHAVNELPKWIDSLKGSKVFIVSDPGVAQAGILDKVTSPLAEAHITFHTFTEVEREPDVKTIEIATAEAKAFGADLVIGVGGGSAQDAAKAVAVMVNNEGKITQYAGLNHIPNPGLPIICIPTTAGTGSEVTIWTVISEKDYHRKFGIGGKYLAPTLALCDPALTLSLPGPMTAATGMDALTHALESFVNKATQPISEALSRESMRLIAKSLRKAVVQGDNLEARYDMLLASTIAAMAFNPTRLGLAHALCMPLGGKFKVPHGTANAILLPQVMQFNFVGNLEKFKEIAEIFGENTAGLPLREAAELSVKAIKKLNQDIGIPAGLREYGVTEEDLDYIAKEGMESGNVWVNPRKPTLEDLKEIVRQSI</sequence>
<feature type="domain" description="Fe-containing alcohol dehydrogenase-like C-terminal" evidence="5">
    <location>
        <begin position="192"/>
        <end position="386"/>
    </location>
</feature>
<keyword evidence="2" id="KW-0560">Oxidoreductase</keyword>
<dbReference type="GO" id="GO:0004022">
    <property type="term" value="F:alcohol dehydrogenase (NAD+) activity"/>
    <property type="evidence" value="ECO:0007669"/>
    <property type="project" value="TreeGrafter"/>
</dbReference>
<dbReference type="PANTHER" id="PTHR11496:SF102">
    <property type="entry name" value="ALCOHOL DEHYDROGENASE 4"/>
    <property type="match status" value="1"/>
</dbReference>
<keyword evidence="7" id="KW-1185">Reference proteome</keyword>
<dbReference type="SUPFAM" id="SSF56796">
    <property type="entry name" value="Dehydroquinate synthase-like"/>
    <property type="match status" value="1"/>
</dbReference>
<accession>A0A0U2KVX3</accession>
<gene>
    <name evidence="6" type="ORF">IJ22_03810</name>
</gene>
<dbReference type="InterPro" id="IPR001670">
    <property type="entry name" value="ADH_Fe/GldA"/>
</dbReference>
<reference evidence="6 7" key="2">
    <citation type="journal article" date="2016" name="Genome Announc.">
        <title>Complete Genome Sequences of Two Interactive Moderate Thermophiles, Paenibacillus napthalenovorans 32O-Y and Paenibacillus sp. 32O-W.</title>
        <authorList>
            <person name="Butler R.R.III."/>
            <person name="Wang J."/>
            <person name="Stark B.C."/>
            <person name="Pombert J.F."/>
        </authorList>
    </citation>
    <scope>NUCLEOTIDE SEQUENCE [LARGE SCALE GENOMIC DNA]</scope>
    <source>
        <strain evidence="6 7">32O-Y</strain>
    </source>
</reference>
<dbReference type="Pfam" id="PF00465">
    <property type="entry name" value="Fe-ADH"/>
    <property type="match status" value="1"/>
</dbReference>
<organism evidence="6 7">
    <name type="scientific">Paenibacillus naphthalenovorans</name>
    <dbReference type="NCBI Taxonomy" id="162209"/>
    <lineage>
        <taxon>Bacteria</taxon>
        <taxon>Bacillati</taxon>
        <taxon>Bacillota</taxon>
        <taxon>Bacilli</taxon>
        <taxon>Bacillales</taxon>
        <taxon>Paenibacillaceae</taxon>
        <taxon>Paenibacillus</taxon>
    </lineage>
</organism>
<keyword evidence="3" id="KW-0520">NAD</keyword>
<dbReference type="CDD" id="cd08551">
    <property type="entry name" value="Fe-ADH"/>
    <property type="match status" value="1"/>
</dbReference>
<reference evidence="7" key="1">
    <citation type="submission" date="2015-12" db="EMBL/GenBank/DDBJ databases">
        <title>Complete genome sequences of two moderately thermophilic Paenibacillus species.</title>
        <authorList>
            <person name="Butler R.III."/>
            <person name="Wang J."/>
            <person name="Stark B.C."/>
            <person name="Pombert J.-F."/>
        </authorList>
    </citation>
    <scope>NUCLEOTIDE SEQUENCE [LARGE SCALE GENOMIC DNA]</scope>
    <source>
        <strain evidence="7">32O-Y</strain>
    </source>
</reference>
<comment type="similarity">
    <text evidence="1">Belongs to the iron-containing alcohol dehydrogenase family.</text>
</comment>
<dbReference type="RefSeq" id="WP_062406839.1">
    <property type="nucleotide sequence ID" value="NZ_CP013652.1"/>
</dbReference>
<dbReference type="Pfam" id="PF25137">
    <property type="entry name" value="ADH_Fe_C"/>
    <property type="match status" value="1"/>
</dbReference>
<dbReference type="Gene3D" id="1.20.1090.10">
    <property type="entry name" value="Dehydroquinate synthase-like - alpha domain"/>
    <property type="match status" value="1"/>
</dbReference>
<dbReference type="PROSITE" id="PS00913">
    <property type="entry name" value="ADH_IRON_1"/>
    <property type="match status" value="1"/>
</dbReference>
<dbReference type="GO" id="GO:0046872">
    <property type="term" value="F:metal ion binding"/>
    <property type="evidence" value="ECO:0007669"/>
    <property type="project" value="InterPro"/>
</dbReference>
<dbReference type="STRING" id="162209.IJ22_03810"/>
<evidence type="ECO:0000259" key="5">
    <source>
        <dbReference type="Pfam" id="PF25137"/>
    </source>
</evidence>
<proteinExistence type="inferred from homology"/>
<name>A0A0U2KVX3_9BACL</name>
<dbReference type="KEGG" id="pnp:IJ22_03810"/>
<dbReference type="Proteomes" id="UP000061660">
    <property type="component" value="Chromosome"/>
</dbReference>
<evidence type="ECO:0000313" key="7">
    <source>
        <dbReference type="Proteomes" id="UP000061660"/>
    </source>
</evidence>
<evidence type="ECO:0000313" key="6">
    <source>
        <dbReference type="EMBL" id="ALS20770.1"/>
    </source>
</evidence>
<evidence type="ECO:0000259" key="4">
    <source>
        <dbReference type="Pfam" id="PF00465"/>
    </source>
</evidence>
<dbReference type="InterPro" id="IPR039697">
    <property type="entry name" value="Alcohol_dehydrogenase_Fe"/>
</dbReference>
<dbReference type="InterPro" id="IPR018211">
    <property type="entry name" value="ADH_Fe_CS"/>
</dbReference>
<dbReference type="AlphaFoldDB" id="A0A0U2KVX3"/>